<evidence type="ECO:0000313" key="4">
    <source>
        <dbReference type="EMBL" id="MDT0276844.1"/>
    </source>
</evidence>
<name>A0ABU2K9G5_9ACTN</name>
<evidence type="ECO:0000256" key="1">
    <source>
        <dbReference type="SAM" id="Coils"/>
    </source>
</evidence>
<feature type="compositionally biased region" description="Basic and acidic residues" evidence="2">
    <location>
        <begin position="1176"/>
        <end position="1190"/>
    </location>
</feature>
<feature type="compositionally biased region" description="Low complexity" evidence="2">
    <location>
        <begin position="1191"/>
        <end position="1200"/>
    </location>
</feature>
<feature type="compositionally biased region" description="Low complexity" evidence="2">
    <location>
        <begin position="1211"/>
        <end position="1221"/>
    </location>
</feature>
<dbReference type="Pfam" id="PF13604">
    <property type="entry name" value="AAA_30"/>
    <property type="match status" value="1"/>
</dbReference>
<feature type="region of interest" description="Disordered" evidence="2">
    <location>
        <begin position="1176"/>
        <end position="1221"/>
    </location>
</feature>
<proteinExistence type="predicted"/>
<organism evidence="4 5">
    <name type="scientific">Blastococcus goldschmidtiae</name>
    <dbReference type="NCBI Taxonomy" id="3075546"/>
    <lineage>
        <taxon>Bacteria</taxon>
        <taxon>Bacillati</taxon>
        <taxon>Actinomycetota</taxon>
        <taxon>Actinomycetes</taxon>
        <taxon>Geodermatophilales</taxon>
        <taxon>Geodermatophilaceae</taxon>
        <taxon>Blastococcus</taxon>
    </lineage>
</organism>
<gene>
    <name evidence="4" type="primary">mobF</name>
    <name evidence="4" type="ORF">RM425_13105</name>
</gene>
<evidence type="ECO:0000256" key="2">
    <source>
        <dbReference type="SAM" id="MobiDB-lite"/>
    </source>
</evidence>
<dbReference type="CDD" id="cd18809">
    <property type="entry name" value="SF1_C_RecD"/>
    <property type="match status" value="1"/>
</dbReference>
<dbReference type="Pfam" id="PF08751">
    <property type="entry name" value="TrwC"/>
    <property type="match status" value="1"/>
</dbReference>
<dbReference type="Proteomes" id="UP001183222">
    <property type="component" value="Unassembled WGS sequence"/>
</dbReference>
<evidence type="ECO:0000313" key="5">
    <source>
        <dbReference type="Proteomes" id="UP001183222"/>
    </source>
</evidence>
<dbReference type="InterPro" id="IPR014862">
    <property type="entry name" value="TrwC"/>
</dbReference>
<dbReference type="SMART" id="SM00382">
    <property type="entry name" value="AAA"/>
    <property type="match status" value="1"/>
</dbReference>
<dbReference type="Gene3D" id="2.30.30.940">
    <property type="match status" value="1"/>
</dbReference>
<dbReference type="SUPFAM" id="SSF55464">
    <property type="entry name" value="Origin of replication-binding domain, RBD-like"/>
    <property type="match status" value="1"/>
</dbReference>
<dbReference type="NCBIfam" id="NF041492">
    <property type="entry name" value="MobF"/>
    <property type="match status" value="1"/>
</dbReference>
<dbReference type="Gene3D" id="3.40.50.300">
    <property type="entry name" value="P-loop containing nucleotide triphosphate hydrolases"/>
    <property type="match status" value="2"/>
</dbReference>
<feature type="domain" description="AAA+ ATPase" evidence="3">
    <location>
        <begin position="458"/>
        <end position="603"/>
    </location>
</feature>
<dbReference type="InterPro" id="IPR027417">
    <property type="entry name" value="P-loop_NTPase"/>
</dbReference>
<sequence length="1221" mass="130541">MKVYAGASAAARHYVEADRSRADDYYLAEGTGVARRFTAGDGRVTELAPLTGETYESWVAGRDPATGEPRGQLRQDEHAVRFVEVIVNGPKTWSIAAALDPDIARAYEAAQDRAAGQIIAWLSEHATTRVGPRGGQAPMPVEVLEAATVRHFTSRAGDPHWHLHLQFLSRVFAAGKWRGLFTVDVRDSLAAINGIGHAAVDTDPELNAAFAANGYTKDATGEILELSDYVGPFSARHAQIARNADRYEREWTAAHPGEHPGPALRRSWDTRAWAEDRPDRVTPQPGMNVTERWRTELHRLGFRPPRGPVPLASTPVGALNRDELVGRALTRLAARRSAWNAADVRGEVERLIGAEGIVTEPAVRIELAEDLTARALGRCVPLLDRDGIPEHIRAWTSRPVLAVETDLTARLAVRATAGTSHTDLTPLPTDLTPPVALTPGAGRLDAGQAAAVTALVGDRPLVVIEGAAGVGKTTTLAATHSLLEKQGRRLVVVTPTLKAAKVAAAEIGADAGSAARLAHEYGWRWDDDGAWARLAVGDTDPVTGRAYSGPAGAARLRPGDLLVVDEAGMLDQDTARAVLTIADECRLRVALLGDRHQLAAVGRGGVLHLAVGQVGVDAYLTLQGVHRFTRIGPDGRTLPDVGYADLTLAMRVGDDSGKVFEALLARGQIQLHPDPDALREAIAGSTVASYADSRQVAVVVDTRDQAAMLNAAIRGRLIAAGRVHDTLVVTTAAGERIGVGDRVASRRNDRDLDVANRDVWIVTGVGRDGGLRVTPADVTPAGLVPASATPTATRQRWLPGGYVTAHLELAYATTAHGAQGDSVTAAHLVVGEHTGAASAYVGMTRGREANTAHLVAADADEAREQWVAVFARDRADLGPAHAAEQAATEAARYSAPRPMEHVVADLHRAWTVEQNCLDRLAFCQPQRDQLREVVTLEVPHAGELAQLEAARERAAIAAQQADQRVQASAAAVATEADRIRDRLLGSWDGERGAARAAAKVVLDGSGRLGLRRGAVARAGEQLADWADRWRAHVPSLPGDAKELARVAGWFDDRPAVWTALDTSAQRAAEAAHPEGDAQGAAAVAARQQYEQARSALAEAHRQRDQRLRGLEPAAWTPEPGGRLAELDRDIAATRQELTEARARIATFRAEHLTIPAAEPAHAKPAERLAQEHDAWRARRNAERTARRAGDARTTPNQWPLHVPPPPPSLGPRPGAGPRMGR</sequence>
<feature type="coiled-coil region" evidence="1">
    <location>
        <begin position="1082"/>
        <end position="1150"/>
    </location>
</feature>
<protein>
    <submittedName>
        <fullName evidence="4">MobF family relaxase</fullName>
    </submittedName>
</protein>
<dbReference type="EMBL" id="JAVREI010000008">
    <property type="protein sequence ID" value="MDT0276844.1"/>
    <property type="molecule type" value="Genomic_DNA"/>
</dbReference>
<feature type="compositionally biased region" description="Pro residues" evidence="2">
    <location>
        <begin position="1201"/>
        <end position="1210"/>
    </location>
</feature>
<dbReference type="InterPro" id="IPR003593">
    <property type="entry name" value="AAA+_ATPase"/>
</dbReference>
<dbReference type="SUPFAM" id="SSF52540">
    <property type="entry name" value="P-loop containing nucleoside triphosphate hydrolases"/>
    <property type="match status" value="1"/>
</dbReference>
<reference evidence="5" key="1">
    <citation type="submission" date="2023-07" db="EMBL/GenBank/DDBJ databases">
        <title>30 novel species of actinomycetes from the DSMZ collection.</title>
        <authorList>
            <person name="Nouioui I."/>
        </authorList>
    </citation>
    <scope>NUCLEOTIDE SEQUENCE [LARGE SCALE GENOMIC DNA]</scope>
    <source>
        <strain evidence="5">DSM 46792</strain>
    </source>
</reference>
<dbReference type="RefSeq" id="WP_311345688.1">
    <property type="nucleotide sequence ID" value="NZ_JAVREI010000008.1"/>
</dbReference>
<comment type="caution">
    <text evidence="4">The sequence shown here is derived from an EMBL/GenBank/DDBJ whole genome shotgun (WGS) entry which is preliminary data.</text>
</comment>
<accession>A0ABU2K9G5</accession>
<keyword evidence="1" id="KW-0175">Coiled coil</keyword>
<evidence type="ECO:0000259" key="3">
    <source>
        <dbReference type="SMART" id="SM00382"/>
    </source>
</evidence>
<keyword evidence="5" id="KW-1185">Reference proteome</keyword>